<dbReference type="PROSITE" id="PS51257">
    <property type="entry name" value="PROKAR_LIPOPROTEIN"/>
    <property type="match status" value="1"/>
</dbReference>
<dbReference type="InterPro" id="IPR036909">
    <property type="entry name" value="Cyt_c-like_dom_sf"/>
</dbReference>
<dbReference type="SUPFAM" id="SSF46626">
    <property type="entry name" value="Cytochrome c"/>
    <property type="match status" value="1"/>
</dbReference>
<dbReference type="RefSeq" id="WP_119430253.1">
    <property type="nucleotide sequence ID" value="NZ_QWGE01000001.1"/>
</dbReference>
<evidence type="ECO:0000256" key="2">
    <source>
        <dbReference type="ARBA" id="ARBA00022617"/>
    </source>
</evidence>
<feature type="domain" description="Cytochrome c" evidence="7">
    <location>
        <begin position="73"/>
        <end position="158"/>
    </location>
</feature>
<comment type="caution">
    <text evidence="8">The sequence shown here is derived from an EMBL/GenBank/DDBJ whole genome shotgun (WGS) entry which is preliminary data.</text>
</comment>
<evidence type="ECO:0000256" key="6">
    <source>
        <dbReference type="PIRSR" id="PIRSR602324-1"/>
    </source>
</evidence>
<keyword evidence="3 6" id="KW-0479">Metal-binding</keyword>
<evidence type="ECO:0000256" key="5">
    <source>
        <dbReference type="ARBA" id="ARBA00023004"/>
    </source>
</evidence>
<protein>
    <submittedName>
        <fullName evidence="8">Cytochrome c class I</fullName>
    </submittedName>
</protein>
<feature type="binding site" description="covalent" evidence="6">
    <location>
        <position position="136"/>
    </location>
    <ligand>
        <name>heme c</name>
        <dbReference type="ChEBI" id="CHEBI:61717"/>
    </ligand>
</feature>
<dbReference type="PROSITE" id="PS51007">
    <property type="entry name" value="CYTC"/>
    <property type="match status" value="1"/>
</dbReference>
<keyword evidence="9" id="KW-1185">Reference proteome</keyword>
<accession>A0A399SHP4</accession>
<keyword evidence="4" id="KW-0249">Electron transport</keyword>
<dbReference type="Proteomes" id="UP000266005">
    <property type="component" value="Unassembled WGS sequence"/>
</dbReference>
<dbReference type="OrthoDB" id="9814063at2"/>
<dbReference type="EMBL" id="QWGE01000001">
    <property type="protein sequence ID" value="RIJ42369.1"/>
    <property type="molecule type" value="Genomic_DNA"/>
</dbReference>
<evidence type="ECO:0000256" key="4">
    <source>
        <dbReference type="ARBA" id="ARBA00022982"/>
    </source>
</evidence>
<evidence type="ECO:0000259" key="7">
    <source>
        <dbReference type="PROSITE" id="PS51007"/>
    </source>
</evidence>
<proteinExistence type="predicted"/>
<evidence type="ECO:0000313" key="9">
    <source>
        <dbReference type="Proteomes" id="UP000266005"/>
    </source>
</evidence>
<dbReference type="Pfam" id="PF00034">
    <property type="entry name" value="Cytochrom_C"/>
    <property type="match status" value="1"/>
</dbReference>
<sequence>MKNILTILGCSLFLVSCGGSSNSEYEDYYDADKRAAATEEAAAPIEQTKVGTDAAVNELTDSAAATGEQLQAQNYEQGAKLIAMSDCLSCHQEKQKIVGPSYVDVAQKYEFNDKNVDYLAGKILEGGAGVWGQVPMTPHPDLEKEDARIMARYILSLRKK</sequence>
<dbReference type="InterPro" id="IPR002324">
    <property type="entry name" value="Cyt_c_ID"/>
</dbReference>
<feature type="binding site" description="covalent" evidence="6">
    <location>
        <position position="91"/>
    </location>
    <ligand>
        <name>heme c</name>
        <dbReference type="ChEBI" id="CHEBI:61717"/>
    </ligand>
</feature>
<gene>
    <name evidence="8" type="ORF">D1627_00405</name>
</gene>
<reference evidence="9" key="1">
    <citation type="submission" date="2018-08" db="EMBL/GenBank/DDBJ databases">
        <title>Mucilaginibacter sp. MYSH2.</title>
        <authorList>
            <person name="Seo T."/>
        </authorList>
    </citation>
    <scope>NUCLEOTIDE SEQUENCE [LARGE SCALE GENOMIC DNA]</scope>
    <source>
        <strain evidence="9">KIRAN</strain>
    </source>
</reference>
<dbReference type="PRINTS" id="PR00606">
    <property type="entry name" value="CYTCHROMECID"/>
</dbReference>
<evidence type="ECO:0000256" key="3">
    <source>
        <dbReference type="ARBA" id="ARBA00022723"/>
    </source>
</evidence>
<organism evidence="8 9">
    <name type="scientific">Pontibacter oryzae</name>
    <dbReference type="NCBI Taxonomy" id="2304593"/>
    <lineage>
        <taxon>Bacteria</taxon>
        <taxon>Pseudomonadati</taxon>
        <taxon>Bacteroidota</taxon>
        <taxon>Cytophagia</taxon>
        <taxon>Cytophagales</taxon>
        <taxon>Hymenobacteraceae</taxon>
        <taxon>Pontibacter</taxon>
    </lineage>
</organism>
<feature type="binding site" description="covalent" evidence="6">
    <location>
        <position position="87"/>
    </location>
    <ligand>
        <name>heme c</name>
        <dbReference type="ChEBI" id="CHEBI:61717"/>
    </ligand>
</feature>
<dbReference type="GO" id="GO:0005506">
    <property type="term" value="F:iron ion binding"/>
    <property type="evidence" value="ECO:0007669"/>
    <property type="project" value="InterPro"/>
</dbReference>
<keyword evidence="1" id="KW-0813">Transport</keyword>
<evidence type="ECO:0000256" key="1">
    <source>
        <dbReference type="ARBA" id="ARBA00022448"/>
    </source>
</evidence>
<dbReference type="GO" id="GO:0020037">
    <property type="term" value="F:heme binding"/>
    <property type="evidence" value="ECO:0007669"/>
    <property type="project" value="InterPro"/>
</dbReference>
<dbReference type="InterPro" id="IPR009056">
    <property type="entry name" value="Cyt_c-like_dom"/>
</dbReference>
<evidence type="ECO:0000313" key="8">
    <source>
        <dbReference type="EMBL" id="RIJ42369.1"/>
    </source>
</evidence>
<dbReference type="Gene3D" id="1.10.760.10">
    <property type="entry name" value="Cytochrome c-like domain"/>
    <property type="match status" value="1"/>
</dbReference>
<keyword evidence="5 6" id="KW-0408">Iron</keyword>
<dbReference type="GO" id="GO:0009055">
    <property type="term" value="F:electron transfer activity"/>
    <property type="evidence" value="ECO:0007669"/>
    <property type="project" value="InterPro"/>
</dbReference>
<comment type="PTM">
    <text evidence="6">Binds 1 heme c group covalently per subunit.</text>
</comment>
<keyword evidence="2 6" id="KW-0349">Heme</keyword>
<name>A0A399SHP4_9BACT</name>
<dbReference type="AlphaFoldDB" id="A0A399SHP4"/>